<keyword evidence="7 10" id="KW-0150">Chloroplast</keyword>
<dbReference type="Pfam" id="PF01348">
    <property type="entry name" value="Intron_maturas2"/>
    <property type="match status" value="1"/>
</dbReference>
<keyword evidence="2 7" id="KW-0934">Plastid</keyword>
<proteinExistence type="inferred from homology"/>
<accession>A0A2S1PV27</accession>
<evidence type="ECO:0000259" key="8">
    <source>
        <dbReference type="Pfam" id="PF01348"/>
    </source>
</evidence>
<dbReference type="GO" id="GO:0008380">
    <property type="term" value="P:RNA splicing"/>
    <property type="evidence" value="ECO:0007669"/>
    <property type="project" value="UniProtKB-UniRule"/>
</dbReference>
<evidence type="ECO:0000259" key="9">
    <source>
        <dbReference type="Pfam" id="PF01824"/>
    </source>
</evidence>
<name>A0A2S1PV27_CIBBA</name>
<evidence type="ECO:0000256" key="5">
    <source>
        <dbReference type="ARBA" id="ARBA00022884"/>
    </source>
</evidence>
<dbReference type="EMBL" id="MH105066">
    <property type="protein sequence ID" value="AWH62680.1"/>
    <property type="molecule type" value="Genomic_DNA"/>
</dbReference>
<reference evidence="10" key="1">
    <citation type="submission" date="2018-03" db="EMBL/GenBank/DDBJ databases">
        <title>The complete chloroplast genome of Cibotium barometz (Cibotiaceae), an endangered CITES medicinal fern.</title>
        <authorList>
            <person name="Liu S."/>
            <person name="Wang Z."/>
            <person name="Su Y."/>
            <person name="Wang T."/>
        </authorList>
    </citation>
    <scope>NUCLEOTIDE SEQUENCE</scope>
</reference>
<dbReference type="GO" id="GO:0008033">
    <property type="term" value="P:tRNA processing"/>
    <property type="evidence" value="ECO:0007669"/>
    <property type="project" value="UniProtKB-KW"/>
</dbReference>
<keyword evidence="4 6" id="KW-0819">tRNA processing</keyword>
<dbReference type="GO" id="GO:0006397">
    <property type="term" value="P:mRNA processing"/>
    <property type="evidence" value="ECO:0007669"/>
    <property type="project" value="UniProtKB-KW"/>
</dbReference>
<evidence type="ECO:0000256" key="1">
    <source>
        <dbReference type="ARBA" id="ARBA00006621"/>
    </source>
</evidence>
<keyword evidence="5 6" id="KW-0694">RNA-binding</keyword>
<dbReference type="PANTHER" id="PTHR34811">
    <property type="entry name" value="MATURASE K"/>
    <property type="match status" value="1"/>
</dbReference>
<feature type="domain" description="Maturase MatK N-terminal" evidence="9">
    <location>
        <begin position="11"/>
        <end position="329"/>
    </location>
</feature>
<dbReference type="GO" id="GO:0009507">
    <property type="term" value="C:chloroplast"/>
    <property type="evidence" value="ECO:0007669"/>
    <property type="project" value="UniProtKB-SubCell"/>
</dbReference>
<dbReference type="AlphaFoldDB" id="A0A2S1PV27"/>
<geneLocation type="chloroplast" evidence="10"/>
<evidence type="ECO:0000256" key="2">
    <source>
        <dbReference type="ARBA" id="ARBA00022640"/>
    </source>
</evidence>
<dbReference type="HAMAP" id="MF_01390">
    <property type="entry name" value="MatK"/>
    <property type="match status" value="1"/>
</dbReference>
<sequence length="502" mass="58792">MRTVYGSLSRFLTLRKSKKINLNQECFLYSFFFFKDDFYSIACKRFSNRPSIDSVFGMYSMTSTKRLIDRMRQQDYSEIFYSESGRNQSGSWSTDLHFYALLETICLVLEIPLLSRIIPLVMKRNSDWKPSQSIHSIFLFLEDGLPNSNHVLDTKIPQNLHSETPIRMFRRRIKDAPFPHLSRLALHKYKNLSVKNWEGKEKKNIAILLWNFYIYEIESSPLFLWKQVYRSQSRYFVSTDRNNITRKQRHVYRSQLDTANTNSYLTRSLCIHYGRYKNHSLMAFGGTRYFAIKWIYYILILVGSHCHYRTESNQMYIKLLSSGCVSLLGYTPGVQSETKKVRVGTTEGSDISLSIAKELFPKVPISLLVKLMAKENFCDSTGRPVSKLAWTTSTDDEILNRFVQTWRIFSLYHSGSINRDGLRRLRYILRFSCDNTLACKHKSTTRSLRRRFDSEMLLDTHLKNYEMSPGYSKLNVLNNQRVWHLSVTRPVLSTLGALEIGV</sequence>
<dbReference type="GO" id="GO:0003723">
    <property type="term" value="F:RNA binding"/>
    <property type="evidence" value="ECO:0007669"/>
    <property type="project" value="UniProtKB-KW"/>
</dbReference>
<comment type="subcellular location">
    <subcellularLocation>
        <location evidence="6">Plastid</location>
        <location evidence="6">Chloroplast</location>
    </subcellularLocation>
</comment>
<dbReference type="InterPro" id="IPR002866">
    <property type="entry name" value="Maturase_MatK"/>
</dbReference>
<dbReference type="InterPro" id="IPR024942">
    <property type="entry name" value="Maturase_MatK_N"/>
</dbReference>
<organism evidence="10">
    <name type="scientific">Cibotium barometz</name>
    <name type="common">Scythian lamb</name>
    <name type="synonym">Polypodium barometz</name>
    <dbReference type="NCBI Taxonomy" id="29588"/>
    <lineage>
        <taxon>Eukaryota</taxon>
        <taxon>Viridiplantae</taxon>
        <taxon>Streptophyta</taxon>
        <taxon>Embryophyta</taxon>
        <taxon>Tracheophyta</taxon>
        <taxon>Polypodiopsida</taxon>
        <taxon>Polypodiidae</taxon>
        <taxon>Cyatheales</taxon>
        <taxon>Cibotiaceae</taxon>
        <taxon>Cibotium</taxon>
    </lineage>
</organism>
<dbReference type="GeneID" id="36949158"/>
<evidence type="ECO:0000256" key="3">
    <source>
        <dbReference type="ARBA" id="ARBA00022664"/>
    </source>
</evidence>
<evidence type="ECO:0000256" key="6">
    <source>
        <dbReference type="HAMAP-Rule" id="MF_01390"/>
    </source>
</evidence>
<dbReference type="PANTHER" id="PTHR34811:SF1">
    <property type="entry name" value="MATURASE K"/>
    <property type="match status" value="1"/>
</dbReference>
<gene>
    <name evidence="6 10" type="primary">matK</name>
</gene>
<keyword evidence="3 6" id="KW-0507">mRNA processing</keyword>
<protein>
    <recommendedName>
        <fullName evidence="6">Maturase K</fullName>
    </recommendedName>
    <alternativeName>
        <fullName evidence="6">Intron maturase</fullName>
    </alternativeName>
</protein>
<comment type="function">
    <text evidence="6 7">Usually encoded in the trnK tRNA gene intron. Probably assists in splicing its own and other chloroplast group II introns.</text>
</comment>
<dbReference type="InterPro" id="IPR024937">
    <property type="entry name" value="Domain_X"/>
</dbReference>
<dbReference type="RefSeq" id="YP_009490462.1">
    <property type="nucleotide sequence ID" value="NC_037893.1"/>
</dbReference>
<evidence type="ECO:0000256" key="4">
    <source>
        <dbReference type="ARBA" id="ARBA00022694"/>
    </source>
</evidence>
<comment type="similarity">
    <text evidence="1 6">Belongs to the intron maturase 2 family. MatK subfamily.</text>
</comment>
<evidence type="ECO:0000313" key="10">
    <source>
        <dbReference type="EMBL" id="AWH62680.1"/>
    </source>
</evidence>
<evidence type="ECO:0000256" key="7">
    <source>
        <dbReference type="RuleBase" id="RU004226"/>
    </source>
</evidence>
<feature type="domain" description="Domain X" evidence="8">
    <location>
        <begin position="359"/>
        <end position="464"/>
    </location>
</feature>
<dbReference type="Pfam" id="PF01824">
    <property type="entry name" value="MatK_N"/>
    <property type="match status" value="1"/>
</dbReference>